<dbReference type="Pfam" id="PF04773">
    <property type="entry name" value="FecR"/>
    <property type="match status" value="1"/>
</dbReference>
<dbReference type="GO" id="GO:0016989">
    <property type="term" value="F:sigma factor antagonist activity"/>
    <property type="evidence" value="ECO:0007669"/>
    <property type="project" value="TreeGrafter"/>
</dbReference>
<feature type="domain" description="Protein FecR C-terminal" evidence="3">
    <location>
        <begin position="320"/>
        <end position="386"/>
    </location>
</feature>
<dbReference type="EMBL" id="VLPK01000004">
    <property type="protein sequence ID" value="TSJ38895.1"/>
    <property type="molecule type" value="Genomic_DNA"/>
</dbReference>
<keyword evidence="1" id="KW-1133">Transmembrane helix</keyword>
<feature type="transmembrane region" description="Helical" evidence="1">
    <location>
        <begin position="81"/>
        <end position="102"/>
    </location>
</feature>
<name>A0A556MGH1_9SPHI</name>
<dbReference type="AlphaFoldDB" id="A0A556MGH1"/>
<dbReference type="FunFam" id="2.60.120.1440:FF:000001">
    <property type="entry name" value="Putative anti-sigma factor"/>
    <property type="match status" value="1"/>
</dbReference>
<evidence type="ECO:0000259" key="2">
    <source>
        <dbReference type="Pfam" id="PF04773"/>
    </source>
</evidence>
<keyword evidence="1" id="KW-0812">Transmembrane</keyword>
<feature type="domain" description="FecR protein" evidence="2">
    <location>
        <begin position="184"/>
        <end position="278"/>
    </location>
</feature>
<dbReference type="PANTHER" id="PTHR30273:SF2">
    <property type="entry name" value="PROTEIN FECR"/>
    <property type="match status" value="1"/>
</dbReference>
<evidence type="ECO:0000259" key="3">
    <source>
        <dbReference type="Pfam" id="PF16344"/>
    </source>
</evidence>
<dbReference type="InterPro" id="IPR032508">
    <property type="entry name" value="FecR_C"/>
</dbReference>
<evidence type="ECO:0000313" key="4">
    <source>
        <dbReference type="EMBL" id="TSJ38895.1"/>
    </source>
</evidence>
<dbReference type="PANTHER" id="PTHR30273">
    <property type="entry name" value="PERIPLASMIC SIGNAL SENSOR AND SIGMA FACTOR ACTIVATOR FECR-RELATED"/>
    <property type="match status" value="1"/>
</dbReference>
<comment type="caution">
    <text evidence="4">The sequence shown here is derived from an EMBL/GenBank/DDBJ whole genome shotgun (WGS) entry which is preliminary data.</text>
</comment>
<protein>
    <submittedName>
        <fullName evidence="4">DUF4974 domain-containing protein</fullName>
    </submittedName>
</protein>
<reference evidence="4 5" key="1">
    <citation type="submission" date="2019-07" db="EMBL/GenBank/DDBJ databases">
        <authorList>
            <person name="Huq M.A."/>
        </authorList>
    </citation>
    <scope>NUCLEOTIDE SEQUENCE [LARGE SCALE GENOMIC DNA]</scope>
    <source>
        <strain evidence="4 5">MAH-19</strain>
    </source>
</reference>
<dbReference type="InterPro" id="IPR006860">
    <property type="entry name" value="FecR"/>
</dbReference>
<evidence type="ECO:0000313" key="5">
    <source>
        <dbReference type="Proteomes" id="UP000318733"/>
    </source>
</evidence>
<dbReference type="InterPro" id="IPR012373">
    <property type="entry name" value="Ferrdict_sens_TM"/>
</dbReference>
<evidence type="ECO:0000256" key="1">
    <source>
        <dbReference type="SAM" id="Phobius"/>
    </source>
</evidence>
<organism evidence="4 5">
    <name type="scientific">Mucilaginibacter corticis</name>
    <dbReference type="NCBI Taxonomy" id="2597670"/>
    <lineage>
        <taxon>Bacteria</taxon>
        <taxon>Pseudomonadati</taxon>
        <taxon>Bacteroidota</taxon>
        <taxon>Sphingobacteriia</taxon>
        <taxon>Sphingobacteriales</taxon>
        <taxon>Sphingobacteriaceae</taxon>
        <taxon>Mucilaginibacter</taxon>
    </lineage>
</organism>
<dbReference type="RefSeq" id="WP_144250176.1">
    <property type="nucleotide sequence ID" value="NZ_VLPK01000004.1"/>
</dbReference>
<keyword evidence="5" id="KW-1185">Reference proteome</keyword>
<gene>
    <name evidence="4" type="ORF">FO440_20560</name>
</gene>
<dbReference type="Proteomes" id="UP000318733">
    <property type="component" value="Unassembled WGS sequence"/>
</dbReference>
<sequence length="392" mass="43447">MKDIDKQYFREMLVRYREGTASTEEIRLLESFYDLFDENEDLVTSDEDEMFNEFRQRVKQQVDVRIDQNLAQPKPFIYRRLLVRLSAAAALLLLIGSGIWFFHKPTDQSALDLQAKNRIAPGSNRAILQLANGSRIDLSSANKGVIAQQAGVAIHKNAQGILVYTINAGNTTNNSGNPTGENSIITPRGGQYQVILPDGTQVLLNAASSLTYPVVFSGGERLVKLSGEAYFEVAKDKAHPFKVSSGTQTVTVLGTHFNINAYSDETSTKTTLLEGSVEVTSGNNETRIIPGQQALLASDGQLSKKTVDPDKEVAWKNGLFSFDGDDVKTIMRQIARWYNVDISYSGALPDEKFYGEITRSSKLADVLRIMEINNVHFDIDGRHLTVTYVPGK</sequence>
<dbReference type="Gene3D" id="2.60.120.1440">
    <property type="match status" value="1"/>
</dbReference>
<proteinExistence type="predicted"/>
<dbReference type="Pfam" id="PF16344">
    <property type="entry name" value="FecR_C"/>
    <property type="match status" value="1"/>
</dbReference>
<accession>A0A556MGH1</accession>
<keyword evidence="1" id="KW-0472">Membrane</keyword>
<dbReference type="Gene3D" id="3.55.50.30">
    <property type="match status" value="1"/>
</dbReference>
<dbReference type="OrthoDB" id="1099963at2"/>